<dbReference type="SUPFAM" id="SSF46689">
    <property type="entry name" value="Homeodomain-like"/>
    <property type="match status" value="1"/>
</dbReference>
<evidence type="ECO:0000313" key="8">
    <source>
        <dbReference type="EMBL" id="OGC13357.1"/>
    </source>
</evidence>
<dbReference type="SMART" id="SM00382">
    <property type="entry name" value="AAA"/>
    <property type="match status" value="1"/>
</dbReference>
<dbReference type="Pfam" id="PF25601">
    <property type="entry name" value="AAA_lid_14"/>
    <property type="match status" value="1"/>
</dbReference>
<evidence type="ECO:0000259" key="6">
    <source>
        <dbReference type="PROSITE" id="PS50045"/>
    </source>
</evidence>
<dbReference type="SMART" id="SM00448">
    <property type="entry name" value="REC"/>
    <property type="match status" value="1"/>
</dbReference>
<dbReference type="GO" id="GO:0000160">
    <property type="term" value="P:phosphorelay signal transduction system"/>
    <property type="evidence" value="ECO:0007669"/>
    <property type="project" value="InterPro"/>
</dbReference>
<evidence type="ECO:0000313" key="9">
    <source>
        <dbReference type="Proteomes" id="UP000177905"/>
    </source>
</evidence>
<evidence type="ECO:0000256" key="3">
    <source>
        <dbReference type="ARBA" id="ARBA00023015"/>
    </source>
</evidence>
<dbReference type="PROSITE" id="PS50110">
    <property type="entry name" value="RESPONSE_REGULATORY"/>
    <property type="match status" value="1"/>
</dbReference>
<feature type="domain" description="Response regulatory" evidence="7">
    <location>
        <begin position="5"/>
        <end position="118"/>
    </location>
</feature>
<dbReference type="SUPFAM" id="SSF52540">
    <property type="entry name" value="P-loop containing nucleoside triphosphate hydrolases"/>
    <property type="match status" value="1"/>
</dbReference>
<accession>A0A1F4RYY1</accession>
<feature type="domain" description="Sigma-54 factor interaction" evidence="6">
    <location>
        <begin position="143"/>
        <end position="372"/>
    </location>
</feature>
<evidence type="ECO:0008006" key="10">
    <source>
        <dbReference type="Google" id="ProtNLM"/>
    </source>
</evidence>
<dbReference type="Pfam" id="PF00072">
    <property type="entry name" value="Response_reg"/>
    <property type="match status" value="1"/>
</dbReference>
<comment type="caution">
    <text evidence="8">The sequence shown here is derived from an EMBL/GenBank/DDBJ whole genome shotgun (WGS) entry which is preliminary data.</text>
</comment>
<dbReference type="Gene3D" id="3.40.50.2300">
    <property type="match status" value="1"/>
</dbReference>
<dbReference type="Pfam" id="PF00158">
    <property type="entry name" value="Sigma54_activat"/>
    <property type="match status" value="1"/>
</dbReference>
<dbReference type="EMBL" id="MEUA01000057">
    <property type="protein sequence ID" value="OGC13357.1"/>
    <property type="molecule type" value="Genomic_DNA"/>
</dbReference>
<evidence type="ECO:0000256" key="5">
    <source>
        <dbReference type="PROSITE-ProRule" id="PRU00169"/>
    </source>
</evidence>
<evidence type="ECO:0000256" key="2">
    <source>
        <dbReference type="ARBA" id="ARBA00022840"/>
    </source>
</evidence>
<reference evidence="8 9" key="1">
    <citation type="journal article" date="2016" name="Nat. Commun.">
        <title>Thousands of microbial genomes shed light on interconnected biogeochemical processes in an aquifer system.</title>
        <authorList>
            <person name="Anantharaman K."/>
            <person name="Brown C.T."/>
            <person name="Hug L.A."/>
            <person name="Sharon I."/>
            <person name="Castelle C.J."/>
            <person name="Probst A.J."/>
            <person name="Thomas B.C."/>
            <person name="Singh A."/>
            <person name="Wilkins M.J."/>
            <person name="Karaoz U."/>
            <person name="Brodie E.L."/>
            <person name="Williams K.H."/>
            <person name="Hubbard S.S."/>
            <person name="Banfield J.F."/>
        </authorList>
    </citation>
    <scope>NUCLEOTIDE SEQUENCE [LARGE SCALE GENOMIC DNA]</scope>
</reference>
<dbReference type="InterPro" id="IPR027417">
    <property type="entry name" value="P-loop_NTPase"/>
</dbReference>
<dbReference type="AlphaFoldDB" id="A0A1F4RYY1"/>
<dbReference type="PANTHER" id="PTHR32071:SF57">
    <property type="entry name" value="C4-DICARBOXYLATE TRANSPORT TRANSCRIPTIONAL REGULATORY PROTEIN DCTD"/>
    <property type="match status" value="1"/>
</dbReference>
<dbReference type="SUPFAM" id="SSF52172">
    <property type="entry name" value="CheY-like"/>
    <property type="match status" value="1"/>
</dbReference>
<keyword evidence="3" id="KW-0805">Transcription regulation</keyword>
<keyword evidence="2" id="KW-0067">ATP-binding</keyword>
<dbReference type="Proteomes" id="UP000177905">
    <property type="component" value="Unassembled WGS sequence"/>
</dbReference>
<dbReference type="InterPro" id="IPR009057">
    <property type="entry name" value="Homeodomain-like_sf"/>
</dbReference>
<feature type="modified residue" description="4-aspartylphosphate" evidence="5">
    <location>
        <position position="53"/>
    </location>
</feature>
<dbReference type="FunFam" id="3.40.50.300:FF:000006">
    <property type="entry name" value="DNA-binding transcriptional regulator NtrC"/>
    <property type="match status" value="1"/>
</dbReference>
<organism evidence="8 9">
    <name type="scientific">candidate division WOR-1 bacterium RIFOXYB2_FULL_36_35</name>
    <dbReference type="NCBI Taxonomy" id="1802578"/>
    <lineage>
        <taxon>Bacteria</taxon>
        <taxon>Bacillati</taxon>
        <taxon>Saganbacteria</taxon>
    </lineage>
</organism>
<dbReference type="InterPro" id="IPR001789">
    <property type="entry name" value="Sig_transdc_resp-reg_receiver"/>
</dbReference>
<keyword evidence="1" id="KW-0547">Nucleotide-binding</keyword>
<dbReference type="InterPro" id="IPR002078">
    <property type="entry name" value="Sigma_54_int"/>
</dbReference>
<dbReference type="Pfam" id="PF02954">
    <property type="entry name" value="HTH_8"/>
    <property type="match status" value="1"/>
</dbReference>
<protein>
    <recommendedName>
        <fullName evidence="10">Fis family transcriptional regulator</fullName>
    </recommendedName>
</protein>
<dbReference type="InterPro" id="IPR058031">
    <property type="entry name" value="AAA_lid_NorR"/>
</dbReference>
<dbReference type="PANTHER" id="PTHR32071">
    <property type="entry name" value="TRANSCRIPTIONAL REGULATORY PROTEIN"/>
    <property type="match status" value="1"/>
</dbReference>
<sequence length="453" mass="51574">MIKQKILIIDDEKDMRETIKSILNKKYIIYTASSGQEGLDLIEKESFDAILLDIRMPNMDGIEVLKNIKDIDKTIPVIMITASLDIKSAVECMKLSAEDYINKPFEVDELLTILKKSLEKRKIIQENLYLKQVLLESNKLGDLIGENQQIKNIKELLKTVAPTDSTILITGESGTGKEVAARTIHNLSFRKNKPFITINCAAIPENLLESELFGHERGAFTGAIERKSGKFELADQGTLFLDEIGCMSPSMQSKLLRVLEDKKFERLGGTSQVEVDVRIITATNINFEKQITEGKFREDLYYRINVVPVKMPSLRNRKDDLPVFISFFINKFNKEFNKNIRGITPKALTKLHSYDFPGNVRELQNIIERAIVISKNEFIDEEQLFGLKNQQNHTFNTIGNLKKDCESYEKNLILRTLKEYGGNKTKAAQKLGVARTTLSSKIKVLEIKNVHPD</sequence>
<name>A0A1F4RYY1_UNCSA</name>
<dbReference type="CDD" id="cd00009">
    <property type="entry name" value="AAA"/>
    <property type="match status" value="1"/>
</dbReference>
<keyword evidence="4" id="KW-0804">Transcription</keyword>
<gene>
    <name evidence="8" type="ORF">A2290_02510</name>
</gene>
<dbReference type="InterPro" id="IPR003593">
    <property type="entry name" value="AAA+_ATPase"/>
</dbReference>
<dbReference type="Gene3D" id="1.10.10.60">
    <property type="entry name" value="Homeodomain-like"/>
    <property type="match status" value="1"/>
</dbReference>
<dbReference type="InterPro" id="IPR011006">
    <property type="entry name" value="CheY-like_superfamily"/>
</dbReference>
<evidence type="ECO:0000259" key="7">
    <source>
        <dbReference type="PROSITE" id="PS50110"/>
    </source>
</evidence>
<dbReference type="InterPro" id="IPR002197">
    <property type="entry name" value="HTH_Fis"/>
</dbReference>
<dbReference type="Gene3D" id="1.10.8.60">
    <property type="match status" value="1"/>
</dbReference>
<evidence type="ECO:0000256" key="1">
    <source>
        <dbReference type="ARBA" id="ARBA00022741"/>
    </source>
</evidence>
<dbReference type="PROSITE" id="PS50045">
    <property type="entry name" value="SIGMA54_INTERACT_4"/>
    <property type="match status" value="1"/>
</dbReference>
<dbReference type="GO" id="GO:0043565">
    <property type="term" value="F:sequence-specific DNA binding"/>
    <property type="evidence" value="ECO:0007669"/>
    <property type="project" value="InterPro"/>
</dbReference>
<evidence type="ECO:0000256" key="4">
    <source>
        <dbReference type="ARBA" id="ARBA00023163"/>
    </source>
</evidence>
<dbReference type="InterPro" id="IPR025944">
    <property type="entry name" value="Sigma_54_int_dom_CS"/>
</dbReference>
<dbReference type="GO" id="GO:0005524">
    <property type="term" value="F:ATP binding"/>
    <property type="evidence" value="ECO:0007669"/>
    <property type="project" value="UniProtKB-KW"/>
</dbReference>
<dbReference type="PROSITE" id="PS00688">
    <property type="entry name" value="SIGMA54_INTERACT_3"/>
    <property type="match status" value="1"/>
</dbReference>
<dbReference type="Gene3D" id="3.40.50.300">
    <property type="entry name" value="P-loop containing nucleotide triphosphate hydrolases"/>
    <property type="match status" value="1"/>
</dbReference>
<proteinExistence type="predicted"/>
<dbReference type="PRINTS" id="PR01590">
    <property type="entry name" value="HTHFIS"/>
</dbReference>
<keyword evidence="5" id="KW-0597">Phosphoprotein</keyword>
<dbReference type="GO" id="GO:0006355">
    <property type="term" value="P:regulation of DNA-templated transcription"/>
    <property type="evidence" value="ECO:0007669"/>
    <property type="project" value="InterPro"/>
</dbReference>